<dbReference type="STRING" id="3641.A0A061EKF1"/>
<dbReference type="eggNOG" id="KOG0017">
    <property type="taxonomic scope" value="Eukaryota"/>
</dbReference>
<dbReference type="CDD" id="cd09272">
    <property type="entry name" value="RNase_HI_RT_Ty1"/>
    <property type="match status" value="1"/>
</dbReference>
<gene>
    <name evidence="1" type="ORF">TCM_017142</name>
</gene>
<dbReference type="PANTHER" id="PTHR11439">
    <property type="entry name" value="GAG-POL-RELATED RETROTRANSPOSON"/>
    <property type="match status" value="1"/>
</dbReference>
<name>A0A061EKF1_THECC</name>
<reference evidence="1 2" key="1">
    <citation type="journal article" date="2013" name="Genome Biol.">
        <title>The genome sequence of the most widely cultivated cacao type and its use to identify candidate genes regulating pod color.</title>
        <authorList>
            <person name="Motamayor J.C."/>
            <person name="Mockaitis K."/>
            <person name="Schmutz J."/>
            <person name="Haiminen N."/>
            <person name="Iii D.L."/>
            <person name="Cornejo O."/>
            <person name="Findley S.D."/>
            <person name="Zheng P."/>
            <person name="Utro F."/>
            <person name="Royaert S."/>
            <person name="Saski C."/>
            <person name="Jenkins J."/>
            <person name="Podicheti R."/>
            <person name="Zhao M."/>
            <person name="Scheffler B.E."/>
            <person name="Stack J.C."/>
            <person name="Feltus F.A."/>
            <person name="Mustiga G.M."/>
            <person name="Amores F."/>
            <person name="Phillips W."/>
            <person name="Marelli J.P."/>
            <person name="May G.D."/>
            <person name="Shapiro H."/>
            <person name="Ma J."/>
            <person name="Bustamante C.D."/>
            <person name="Schnell R.J."/>
            <person name="Main D."/>
            <person name="Gilbert D."/>
            <person name="Parida L."/>
            <person name="Kuhn D.N."/>
        </authorList>
    </citation>
    <scope>NUCLEOTIDE SEQUENCE [LARGE SCALE GENOMIC DNA]</scope>
    <source>
        <strain evidence="2">cv. Matina 1-6</strain>
    </source>
</reference>
<dbReference type="EMBL" id="CM001882">
    <property type="protein sequence ID" value="EOY02749.1"/>
    <property type="molecule type" value="Genomic_DNA"/>
</dbReference>
<evidence type="ECO:0008006" key="3">
    <source>
        <dbReference type="Google" id="ProtNLM"/>
    </source>
</evidence>
<dbReference type="Proteomes" id="UP000026915">
    <property type="component" value="Chromosome 4"/>
</dbReference>
<evidence type="ECO:0000313" key="2">
    <source>
        <dbReference type="Proteomes" id="UP000026915"/>
    </source>
</evidence>
<protein>
    <recommendedName>
        <fullName evidence="3">Cysteine-rich RLK (RECEPTOR-like protein kinase) 8</fullName>
    </recommendedName>
</protein>
<accession>A0A061EKF1</accession>
<dbReference type="PANTHER" id="PTHR11439:SF498">
    <property type="entry name" value="DNAK FAMILY PROTEIN"/>
    <property type="match status" value="1"/>
</dbReference>
<evidence type="ECO:0000313" key="1">
    <source>
        <dbReference type="EMBL" id="EOY02749.1"/>
    </source>
</evidence>
<dbReference type="HOGENOM" id="CLU_1629995_0_0_1"/>
<sequence>MDKPSTTHLQAAYRVLKYLKKASRQGILLAFNSNVQEKVFTDSDWVGCLDFRRFVTGFGVFLDCSSSFFCDNQSAIHICKNPIFHERTKHIELDCHFIHDKVLEGVICPQHISTKDQLADIFTKALPPVQFTYLLGKMSIDNIHAPLKGGARYYILTCAVVHL</sequence>
<dbReference type="InParanoid" id="A0A061EKF1"/>
<dbReference type="Gramene" id="EOY02749">
    <property type="protein sequence ID" value="EOY02749"/>
    <property type="gene ID" value="TCM_017142"/>
</dbReference>
<dbReference type="OMA" id="HICKNPI"/>
<organism evidence="1 2">
    <name type="scientific">Theobroma cacao</name>
    <name type="common">Cacao</name>
    <name type="synonym">Cocoa</name>
    <dbReference type="NCBI Taxonomy" id="3641"/>
    <lineage>
        <taxon>Eukaryota</taxon>
        <taxon>Viridiplantae</taxon>
        <taxon>Streptophyta</taxon>
        <taxon>Embryophyta</taxon>
        <taxon>Tracheophyta</taxon>
        <taxon>Spermatophyta</taxon>
        <taxon>Magnoliopsida</taxon>
        <taxon>eudicotyledons</taxon>
        <taxon>Gunneridae</taxon>
        <taxon>Pentapetalae</taxon>
        <taxon>rosids</taxon>
        <taxon>malvids</taxon>
        <taxon>Malvales</taxon>
        <taxon>Malvaceae</taxon>
        <taxon>Byttnerioideae</taxon>
        <taxon>Theobroma</taxon>
    </lineage>
</organism>
<keyword evidence="2" id="KW-1185">Reference proteome</keyword>
<dbReference type="AlphaFoldDB" id="A0A061EKF1"/>
<proteinExistence type="predicted"/>